<reference evidence="3" key="1">
    <citation type="journal article" date="2011" name="Nat. Genet.">
        <title>The Arabidopsis lyrata genome sequence and the basis of rapid genome size change.</title>
        <authorList>
            <person name="Hu T.T."/>
            <person name="Pattyn P."/>
            <person name="Bakker E.G."/>
            <person name="Cao J."/>
            <person name="Cheng J.-F."/>
            <person name="Clark R.M."/>
            <person name="Fahlgren N."/>
            <person name="Fawcett J.A."/>
            <person name="Grimwood J."/>
            <person name="Gundlach H."/>
            <person name="Haberer G."/>
            <person name="Hollister J.D."/>
            <person name="Ossowski S."/>
            <person name="Ottilar R.P."/>
            <person name="Salamov A.A."/>
            <person name="Schneeberger K."/>
            <person name="Spannagl M."/>
            <person name="Wang X."/>
            <person name="Yang L."/>
            <person name="Nasrallah M.E."/>
            <person name="Bergelson J."/>
            <person name="Carrington J.C."/>
            <person name="Gaut B.S."/>
            <person name="Schmutz J."/>
            <person name="Mayer K.F.X."/>
            <person name="Van de Peer Y."/>
            <person name="Grigoriev I.V."/>
            <person name="Nordborg M."/>
            <person name="Weigel D."/>
            <person name="Guo Y.-L."/>
        </authorList>
    </citation>
    <scope>NUCLEOTIDE SEQUENCE [LARGE SCALE GENOMIC DNA]</scope>
    <source>
        <strain evidence="3">cv. MN47</strain>
    </source>
</reference>
<keyword evidence="1" id="KW-0812">Transmembrane</keyword>
<protein>
    <submittedName>
        <fullName evidence="2">Predicted protein</fullName>
    </submittedName>
</protein>
<dbReference type="Gramene" id="scaffold_400477.1">
    <property type="protein sequence ID" value="scaffold_400477.1"/>
    <property type="gene ID" value="scaffold_400477.1"/>
</dbReference>
<dbReference type="AlphaFoldDB" id="D7LI73"/>
<organism evidence="3">
    <name type="scientific">Arabidopsis lyrata subsp. lyrata</name>
    <name type="common">Lyre-leaved rock-cress</name>
    <dbReference type="NCBI Taxonomy" id="81972"/>
    <lineage>
        <taxon>Eukaryota</taxon>
        <taxon>Viridiplantae</taxon>
        <taxon>Streptophyta</taxon>
        <taxon>Embryophyta</taxon>
        <taxon>Tracheophyta</taxon>
        <taxon>Spermatophyta</taxon>
        <taxon>Magnoliopsida</taxon>
        <taxon>eudicotyledons</taxon>
        <taxon>Gunneridae</taxon>
        <taxon>Pentapetalae</taxon>
        <taxon>rosids</taxon>
        <taxon>malvids</taxon>
        <taxon>Brassicales</taxon>
        <taxon>Brassicaceae</taxon>
        <taxon>Camelineae</taxon>
        <taxon>Arabidopsis</taxon>
    </lineage>
</organism>
<keyword evidence="1" id="KW-0472">Membrane</keyword>
<dbReference type="EMBL" id="GL348716">
    <property type="protein sequence ID" value="EFH56844.1"/>
    <property type="molecule type" value="Genomic_DNA"/>
</dbReference>
<dbReference type="Proteomes" id="UP000008694">
    <property type="component" value="Unassembled WGS sequence"/>
</dbReference>
<proteinExistence type="predicted"/>
<accession>D7LI73</accession>
<dbReference type="HOGENOM" id="CLU_2907134_0_0_1"/>
<keyword evidence="1" id="KW-1133">Transmembrane helix</keyword>
<keyword evidence="3" id="KW-1185">Reference proteome</keyword>
<name>D7LI73_ARALL</name>
<evidence type="ECO:0000256" key="1">
    <source>
        <dbReference type="SAM" id="Phobius"/>
    </source>
</evidence>
<gene>
    <name evidence="2" type="ORF">ARALYDRAFT_900976</name>
</gene>
<sequence>MLLHDHKNDKSIVVVIFVTISHLLVAESLHSIIKMMYLNLQNLSFVSCKNPSNSNDAFRNEK</sequence>
<feature type="transmembrane region" description="Helical" evidence="1">
    <location>
        <begin position="12"/>
        <end position="33"/>
    </location>
</feature>
<evidence type="ECO:0000313" key="2">
    <source>
        <dbReference type="EMBL" id="EFH56844.1"/>
    </source>
</evidence>
<evidence type="ECO:0000313" key="3">
    <source>
        <dbReference type="Proteomes" id="UP000008694"/>
    </source>
</evidence>